<evidence type="ECO:0000256" key="5">
    <source>
        <dbReference type="ARBA" id="ARBA00023136"/>
    </source>
</evidence>
<keyword evidence="5 6" id="KW-0472">Membrane</keyword>
<sequence length="244" mass="25812">MRSSGRPDTSPARALTRLRVIAKGLLFILSLTLIGYLFDQSDLGSAINEGWIDSHVRGQGQTGVVLFLLMGGLFTAVGLPRQIIAFLAGYAFGLLPGTLLGALATLIGCALSFGYARLVGRQLLQGRLGPHAVRLDRFIHANPFGMTLLIRLLPVGSNILTNLAAGISSARATPFLVASLLGYLPQSLVFALVGSGITVAPALRMALAVLLFLLSGALGAWLYHRYRHGLSLDARIDAALGEKP</sequence>
<evidence type="ECO:0000259" key="7">
    <source>
        <dbReference type="Pfam" id="PF09335"/>
    </source>
</evidence>
<dbReference type="PANTHER" id="PTHR12677:SF59">
    <property type="entry name" value="GOLGI APPARATUS MEMBRANE PROTEIN TVP38-RELATED"/>
    <property type="match status" value="1"/>
</dbReference>
<keyword evidence="4 6" id="KW-1133">Transmembrane helix</keyword>
<feature type="transmembrane region" description="Helical" evidence="6">
    <location>
        <begin position="144"/>
        <end position="163"/>
    </location>
</feature>
<evidence type="ECO:0000256" key="4">
    <source>
        <dbReference type="ARBA" id="ARBA00022989"/>
    </source>
</evidence>
<feature type="transmembrane region" description="Helical" evidence="6">
    <location>
        <begin position="58"/>
        <end position="79"/>
    </location>
</feature>
<proteinExistence type="inferred from homology"/>
<dbReference type="OrthoDB" id="7348996at2"/>
<evidence type="ECO:0000256" key="1">
    <source>
        <dbReference type="ARBA" id="ARBA00004651"/>
    </source>
</evidence>
<evidence type="ECO:0000256" key="3">
    <source>
        <dbReference type="ARBA" id="ARBA00022692"/>
    </source>
</evidence>
<feature type="domain" description="VTT" evidence="7">
    <location>
        <begin position="79"/>
        <end position="195"/>
    </location>
</feature>
<comment type="caution">
    <text evidence="8">The sequence shown here is derived from an EMBL/GenBank/DDBJ whole genome shotgun (WGS) entry which is preliminary data.</text>
</comment>
<reference evidence="8 9" key="1">
    <citation type="submission" date="2018-01" db="EMBL/GenBank/DDBJ databases">
        <title>Draft genome of the type strain Pseudomonas oceani DSM 100277 isolated from the deep water in Okinawa trough, northwestern Pacific Ocean.</title>
        <authorList>
            <person name="Gomila M."/>
            <person name="Mulet M."/>
            <person name="Garcia-Valdes E."/>
            <person name="Lalucat J."/>
        </authorList>
    </citation>
    <scope>NUCLEOTIDE SEQUENCE [LARGE SCALE GENOMIC DNA]</scope>
    <source>
        <strain evidence="8 9">DSM 100277</strain>
    </source>
</reference>
<name>A0A2P4ES36_9GAMM</name>
<dbReference type="PANTHER" id="PTHR12677">
    <property type="entry name" value="GOLGI APPARATUS MEMBRANE PROTEIN TVP38-RELATED"/>
    <property type="match status" value="1"/>
</dbReference>
<gene>
    <name evidence="8" type="ORF">C1949_15755</name>
</gene>
<comment type="similarity">
    <text evidence="6">Belongs to the TVP38/TMEM64 family.</text>
</comment>
<accession>A0A2P4ES36</accession>
<dbReference type="EMBL" id="PPSK01000018">
    <property type="protein sequence ID" value="POB01794.1"/>
    <property type="molecule type" value="Genomic_DNA"/>
</dbReference>
<keyword evidence="2 6" id="KW-1003">Cell membrane</keyword>
<keyword evidence="9" id="KW-1185">Reference proteome</keyword>
<feature type="transmembrane region" description="Helical" evidence="6">
    <location>
        <begin position="175"/>
        <end position="197"/>
    </location>
</feature>
<protein>
    <recommendedName>
        <fullName evidence="6">TVP38/TMEM64 family membrane protein</fullName>
    </recommendedName>
</protein>
<organism evidence="8 9">
    <name type="scientific">Halopseudomonas oceani</name>
    <dbReference type="NCBI Taxonomy" id="1708783"/>
    <lineage>
        <taxon>Bacteria</taxon>
        <taxon>Pseudomonadati</taxon>
        <taxon>Pseudomonadota</taxon>
        <taxon>Gammaproteobacteria</taxon>
        <taxon>Pseudomonadales</taxon>
        <taxon>Pseudomonadaceae</taxon>
        <taxon>Halopseudomonas</taxon>
    </lineage>
</organism>
<evidence type="ECO:0000313" key="8">
    <source>
        <dbReference type="EMBL" id="POB01794.1"/>
    </source>
</evidence>
<dbReference type="Proteomes" id="UP000243451">
    <property type="component" value="Unassembled WGS sequence"/>
</dbReference>
<dbReference type="GO" id="GO:0005886">
    <property type="term" value="C:plasma membrane"/>
    <property type="evidence" value="ECO:0007669"/>
    <property type="project" value="UniProtKB-SubCell"/>
</dbReference>
<evidence type="ECO:0000256" key="6">
    <source>
        <dbReference type="RuleBase" id="RU366058"/>
    </source>
</evidence>
<feature type="transmembrane region" description="Helical" evidence="6">
    <location>
        <begin position="203"/>
        <end position="223"/>
    </location>
</feature>
<evidence type="ECO:0000313" key="9">
    <source>
        <dbReference type="Proteomes" id="UP000243451"/>
    </source>
</evidence>
<dbReference type="InterPro" id="IPR015414">
    <property type="entry name" value="TMEM64"/>
</dbReference>
<feature type="transmembrane region" description="Helical" evidence="6">
    <location>
        <begin position="20"/>
        <end position="38"/>
    </location>
</feature>
<feature type="transmembrane region" description="Helical" evidence="6">
    <location>
        <begin position="91"/>
        <end position="116"/>
    </location>
</feature>
<comment type="subcellular location">
    <subcellularLocation>
        <location evidence="1 6">Cell membrane</location>
        <topology evidence="1 6">Multi-pass membrane protein</topology>
    </subcellularLocation>
</comment>
<keyword evidence="3 6" id="KW-0812">Transmembrane</keyword>
<dbReference type="InterPro" id="IPR032816">
    <property type="entry name" value="VTT_dom"/>
</dbReference>
<dbReference type="AlphaFoldDB" id="A0A2P4ES36"/>
<dbReference type="RefSeq" id="WP_104739427.1">
    <property type="nucleotide sequence ID" value="NZ_BMHR01000016.1"/>
</dbReference>
<evidence type="ECO:0000256" key="2">
    <source>
        <dbReference type="ARBA" id="ARBA00022475"/>
    </source>
</evidence>
<dbReference type="Pfam" id="PF09335">
    <property type="entry name" value="VTT_dom"/>
    <property type="match status" value="1"/>
</dbReference>